<evidence type="ECO:0000313" key="1">
    <source>
        <dbReference type="EMBL" id="KAJ8880847.1"/>
    </source>
</evidence>
<dbReference type="SUPFAM" id="SSF56672">
    <property type="entry name" value="DNA/RNA polymerases"/>
    <property type="match status" value="1"/>
</dbReference>
<comment type="caution">
    <text evidence="1">The sequence shown here is derived from an EMBL/GenBank/DDBJ whole genome shotgun (WGS) entry which is preliminary data.</text>
</comment>
<dbReference type="InterPro" id="IPR043128">
    <property type="entry name" value="Rev_trsase/Diguanyl_cyclase"/>
</dbReference>
<accession>A0ABQ9H964</accession>
<dbReference type="EMBL" id="JARBHB010000006">
    <property type="protein sequence ID" value="KAJ8880847.1"/>
    <property type="molecule type" value="Genomic_DNA"/>
</dbReference>
<keyword evidence="2" id="KW-1185">Reference proteome</keyword>
<evidence type="ECO:0008006" key="3">
    <source>
        <dbReference type="Google" id="ProtNLM"/>
    </source>
</evidence>
<evidence type="ECO:0000313" key="2">
    <source>
        <dbReference type="Proteomes" id="UP001159363"/>
    </source>
</evidence>
<dbReference type="Proteomes" id="UP001159363">
    <property type="component" value="Chromosome 5"/>
</dbReference>
<protein>
    <recommendedName>
        <fullName evidence="3">Reverse transcriptase/retrotransposon-derived protein RNase H-like domain-containing protein</fullName>
    </recommendedName>
</protein>
<name>A0ABQ9H964_9NEOP</name>
<dbReference type="PANTHER" id="PTHR37984:SF5">
    <property type="entry name" value="PROTEIN NYNRIN-LIKE"/>
    <property type="match status" value="1"/>
</dbReference>
<organism evidence="1 2">
    <name type="scientific">Dryococelus australis</name>
    <dbReference type="NCBI Taxonomy" id="614101"/>
    <lineage>
        <taxon>Eukaryota</taxon>
        <taxon>Metazoa</taxon>
        <taxon>Ecdysozoa</taxon>
        <taxon>Arthropoda</taxon>
        <taxon>Hexapoda</taxon>
        <taxon>Insecta</taxon>
        <taxon>Pterygota</taxon>
        <taxon>Neoptera</taxon>
        <taxon>Polyneoptera</taxon>
        <taxon>Phasmatodea</taxon>
        <taxon>Verophasmatodea</taxon>
        <taxon>Anareolatae</taxon>
        <taxon>Phasmatidae</taxon>
        <taxon>Eurycanthinae</taxon>
        <taxon>Dryococelus</taxon>
    </lineage>
</organism>
<dbReference type="Gene3D" id="3.30.70.270">
    <property type="match status" value="1"/>
</dbReference>
<reference evidence="1 2" key="1">
    <citation type="submission" date="2023-02" db="EMBL/GenBank/DDBJ databases">
        <title>LHISI_Scaffold_Assembly.</title>
        <authorList>
            <person name="Stuart O.P."/>
            <person name="Cleave R."/>
            <person name="Magrath M.J.L."/>
            <person name="Mikheyev A.S."/>
        </authorList>
    </citation>
    <scope>NUCLEOTIDE SEQUENCE [LARGE SCALE GENOMIC DNA]</scope>
    <source>
        <strain evidence="1">Daus_M_001</strain>
        <tissue evidence="1">Leg muscle</tissue>
    </source>
</reference>
<sequence>MVAVLGITLPPETHAMLKTQINPKSLDEVAFKECVDSLTKFLAPKNIVITMFFKLWQQTTELVTVYIAAVKLIAITCKYGDYFDALRDRLVSGMLLERMVRQLLAESEGLKFAEAVKIVMDMDAVAKSAALMSRAESGDVNVIVDPTCLRQLATEDVQYVSASRGRCQHLSQCGDFTHQPYREMANQNRALTKKKQEPQNACSCGVRIHQAAVQHRDGFVTTAAVWDILLRHAAMANDSSVLSLVCAYTSVIPVEQASVQIKSGPLQKKKLALLVRDAISIAARLAGPPTGQFTSVAMHVVGPSGVANQAEVLVDLKSKYTKAFSVVNYDRPISSFKVNINLKGSAIPVFHRAYDVPYVLVQNMNKAFYKLELVQKKADDIFNKFVGCQVFCPLDLTQAYLQLEVEEPSMEFLTINTINAGKIMATPAPEDTTQLKSYLSMLNYYKQFIPMCQICSDLFTTCYANMFHGSGCLECEIVFNKSETVLSEKALLVVFDPTKEIVLHVDSSGYEKGQHIPQADAMSRLPGTARVGVKECNFLYLTTPLVSPDEVALQTKD</sequence>
<dbReference type="PANTHER" id="PTHR37984">
    <property type="entry name" value="PROTEIN CBG26694"/>
    <property type="match status" value="1"/>
</dbReference>
<gene>
    <name evidence="1" type="ORF">PR048_017319</name>
</gene>
<dbReference type="InterPro" id="IPR050951">
    <property type="entry name" value="Retrovirus_Pol_polyprotein"/>
</dbReference>
<dbReference type="InterPro" id="IPR043502">
    <property type="entry name" value="DNA/RNA_pol_sf"/>
</dbReference>
<proteinExistence type="predicted"/>